<comment type="function">
    <text evidence="5">Modulates RecA activity.</text>
</comment>
<evidence type="ECO:0000256" key="5">
    <source>
        <dbReference type="HAMAP-Rule" id="MF_01114"/>
    </source>
</evidence>
<feature type="domain" description="RecX second three-helical" evidence="8">
    <location>
        <begin position="103"/>
        <end position="144"/>
    </location>
</feature>
<organism evidence="10 11">
    <name type="scientific">Euzebya pacifica</name>
    <dbReference type="NCBI Taxonomy" id="1608957"/>
    <lineage>
        <taxon>Bacteria</taxon>
        <taxon>Bacillati</taxon>
        <taxon>Actinomycetota</taxon>
        <taxon>Nitriliruptoria</taxon>
        <taxon>Euzebyales</taxon>
    </lineage>
</organism>
<dbReference type="InterPro" id="IPR036388">
    <property type="entry name" value="WH-like_DNA-bd_sf"/>
</dbReference>
<comment type="similarity">
    <text evidence="2 5">Belongs to the RecX family.</text>
</comment>
<dbReference type="InterPro" id="IPR003783">
    <property type="entry name" value="Regulatory_RecX"/>
</dbReference>
<dbReference type="PANTHER" id="PTHR33602:SF1">
    <property type="entry name" value="REGULATORY PROTEIN RECX FAMILY PROTEIN"/>
    <property type="match status" value="1"/>
</dbReference>
<evidence type="ECO:0000256" key="6">
    <source>
        <dbReference type="SAM" id="Coils"/>
    </source>
</evidence>
<evidence type="ECO:0000313" key="11">
    <source>
        <dbReference type="Proteomes" id="UP000264006"/>
    </source>
</evidence>
<keyword evidence="4 5" id="KW-0963">Cytoplasm</keyword>
<name>A0A346Y0K0_9ACTN</name>
<sequence length="209" mass="22612">MIARLRAAMDAAGARPAEVANAEVGAEPGEPGAARKGLDDDPAGVPDDVDPAALSKAMAYLTRSASRRPLTVAEARDKLVAREYDDAVVDVAVARAIAMRMLDDEGFARAWVGDRGVKRGYGRRRLHRELAKRKVPEPVIDAALSQLDEVDETAQALELARQRAQRMPADLPPARVAQRLVGMLVRRGFDSGTAHQAAREATALDRDWD</sequence>
<keyword evidence="11" id="KW-1185">Reference proteome</keyword>
<dbReference type="Gene3D" id="1.10.10.10">
    <property type="entry name" value="Winged helix-like DNA-binding domain superfamily/Winged helix DNA-binding domain"/>
    <property type="match status" value="1"/>
</dbReference>
<accession>A0A346Y0K0</accession>
<dbReference type="AlphaFoldDB" id="A0A346Y0K0"/>
<evidence type="ECO:0000259" key="9">
    <source>
        <dbReference type="Pfam" id="PF21981"/>
    </source>
</evidence>
<dbReference type="InterPro" id="IPR053925">
    <property type="entry name" value="RecX_HTH_3rd"/>
</dbReference>
<feature type="compositionally biased region" description="Low complexity" evidence="7">
    <location>
        <begin position="1"/>
        <end position="17"/>
    </location>
</feature>
<dbReference type="Proteomes" id="UP000264006">
    <property type="component" value="Chromosome"/>
</dbReference>
<reference evidence="10 11" key="1">
    <citation type="submission" date="2018-09" db="EMBL/GenBank/DDBJ databases">
        <title>Complete genome sequence of Euzebya sp. DY32-46 isolated from seawater of Pacific Ocean.</title>
        <authorList>
            <person name="Xu L."/>
            <person name="Wu Y.-H."/>
            <person name="Xu X.-W."/>
        </authorList>
    </citation>
    <scope>NUCLEOTIDE SEQUENCE [LARGE SCALE GENOMIC DNA]</scope>
    <source>
        <strain evidence="10 11">DY32-46</strain>
    </source>
</reference>
<evidence type="ECO:0000256" key="2">
    <source>
        <dbReference type="ARBA" id="ARBA00009695"/>
    </source>
</evidence>
<dbReference type="InterPro" id="IPR053924">
    <property type="entry name" value="RecX_HTH_2nd"/>
</dbReference>
<dbReference type="Pfam" id="PF21981">
    <property type="entry name" value="RecX_HTH3"/>
    <property type="match status" value="1"/>
</dbReference>
<evidence type="ECO:0000256" key="3">
    <source>
        <dbReference type="ARBA" id="ARBA00018111"/>
    </source>
</evidence>
<dbReference type="HAMAP" id="MF_01114">
    <property type="entry name" value="RecX"/>
    <property type="match status" value="1"/>
</dbReference>
<dbReference type="KEGG" id="euz:DVS28_a3322"/>
<dbReference type="PANTHER" id="PTHR33602">
    <property type="entry name" value="REGULATORY PROTEIN RECX FAMILY PROTEIN"/>
    <property type="match status" value="1"/>
</dbReference>
<feature type="region of interest" description="Disordered" evidence="7">
    <location>
        <begin position="1"/>
        <end position="50"/>
    </location>
</feature>
<evidence type="ECO:0000313" key="10">
    <source>
        <dbReference type="EMBL" id="AXV07997.1"/>
    </source>
</evidence>
<protein>
    <recommendedName>
        <fullName evidence="3 5">Regulatory protein RecX</fullName>
    </recommendedName>
</protein>
<dbReference type="Pfam" id="PF02631">
    <property type="entry name" value="RecX_HTH2"/>
    <property type="match status" value="1"/>
</dbReference>
<feature type="domain" description="RecX third three-helical" evidence="9">
    <location>
        <begin position="151"/>
        <end position="197"/>
    </location>
</feature>
<feature type="coiled-coil region" evidence="6">
    <location>
        <begin position="140"/>
        <end position="167"/>
    </location>
</feature>
<evidence type="ECO:0000256" key="4">
    <source>
        <dbReference type="ARBA" id="ARBA00022490"/>
    </source>
</evidence>
<gene>
    <name evidence="5" type="primary">recX</name>
    <name evidence="10" type="ORF">DVS28_a3322</name>
</gene>
<keyword evidence="6" id="KW-0175">Coiled coil</keyword>
<comment type="subcellular location">
    <subcellularLocation>
        <location evidence="1 5">Cytoplasm</location>
    </subcellularLocation>
</comment>
<proteinExistence type="inferred from homology"/>
<dbReference type="GO" id="GO:0006282">
    <property type="term" value="P:regulation of DNA repair"/>
    <property type="evidence" value="ECO:0007669"/>
    <property type="project" value="UniProtKB-UniRule"/>
</dbReference>
<dbReference type="GO" id="GO:0005737">
    <property type="term" value="C:cytoplasm"/>
    <property type="evidence" value="ECO:0007669"/>
    <property type="project" value="UniProtKB-SubCell"/>
</dbReference>
<evidence type="ECO:0000256" key="7">
    <source>
        <dbReference type="SAM" id="MobiDB-lite"/>
    </source>
</evidence>
<evidence type="ECO:0000256" key="1">
    <source>
        <dbReference type="ARBA" id="ARBA00004496"/>
    </source>
</evidence>
<dbReference type="EMBL" id="CP031165">
    <property type="protein sequence ID" value="AXV07997.1"/>
    <property type="molecule type" value="Genomic_DNA"/>
</dbReference>
<evidence type="ECO:0000259" key="8">
    <source>
        <dbReference type="Pfam" id="PF02631"/>
    </source>
</evidence>